<reference evidence="4 5" key="1">
    <citation type="submission" date="2024-07" db="EMBL/GenBank/DDBJ databases">
        <title>Section-level genome sequencing and comparative genomics of Aspergillus sections Usti and Cavernicolus.</title>
        <authorList>
            <consortium name="Lawrence Berkeley National Laboratory"/>
            <person name="Nybo J.L."/>
            <person name="Vesth T.C."/>
            <person name="Theobald S."/>
            <person name="Frisvad J.C."/>
            <person name="Larsen T.O."/>
            <person name="Kjaerboelling I."/>
            <person name="Rothschild-Mancinelli K."/>
            <person name="Lyhne E.K."/>
            <person name="Kogle M.E."/>
            <person name="Barry K."/>
            <person name="Clum A."/>
            <person name="Na H."/>
            <person name="Ledsgaard L."/>
            <person name="Lin J."/>
            <person name="Lipzen A."/>
            <person name="Kuo A."/>
            <person name="Riley R."/>
            <person name="Mondo S."/>
            <person name="Labutti K."/>
            <person name="Haridas S."/>
            <person name="Pangalinan J."/>
            <person name="Salamov A.A."/>
            <person name="Simmons B.A."/>
            <person name="Magnuson J.K."/>
            <person name="Chen J."/>
            <person name="Drula E."/>
            <person name="Henrissat B."/>
            <person name="Wiebenga A."/>
            <person name="Lubbers R.J."/>
            <person name="Gomes A.C."/>
            <person name="Macurrencykelacurrency M.R."/>
            <person name="Stajich J."/>
            <person name="Grigoriev I.V."/>
            <person name="Mortensen U.H."/>
            <person name="De Vries R.P."/>
            <person name="Baker S.E."/>
            <person name="Andersen M.R."/>
        </authorList>
    </citation>
    <scope>NUCLEOTIDE SEQUENCE [LARGE SCALE GENOMIC DNA]</scope>
    <source>
        <strain evidence="4 5">CBS 449.75</strain>
    </source>
</reference>
<dbReference type="EMBL" id="JBFXLQ010000037">
    <property type="protein sequence ID" value="KAL2864828.1"/>
    <property type="molecule type" value="Genomic_DNA"/>
</dbReference>
<gene>
    <name evidence="4" type="ORF">BJX67DRAFT_200131</name>
</gene>
<dbReference type="Pfam" id="PF23584">
    <property type="entry name" value="DUF7136"/>
    <property type="match status" value="1"/>
</dbReference>
<comment type="caution">
    <text evidence="4">The sequence shown here is derived from an EMBL/GenBank/DDBJ whole genome shotgun (WGS) entry which is preliminary data.</text>
</comment>
<evidence type="ECO:0000313" key="4">
    <source>
        <dbReference type="EMBL" id="KAL2864828.1"/>
    </source>
</evidence>
<feature type="compositionally biased region" description="Acidic residues" evidence="1">
    <location>
        <begin position="245"/>
        <end position="263"/>
    </location>
</feature>
<feature type="signal peptide" evidence="2">
    <location>
        <begin position="1"/>
        <end position="19"/>
    </location>
</feature>
<evidence type="ECO:0000259" key="3">
    <source>
        <dbReference type="Pfam" id="PF23584"/>
    </source>
</evidence>
<evidence type="ECO:0000256" key="1">
    <source>
        <dbReference type="SAM" id="MobiDB-lite"/>
    </source>
</evidence>
<accession>A0ABR4LJW0</accession>
<dbReference type="GeneID" id="98140513"/>
<feature type="chain" id="PRO_5046146051" description="DUF7136 domain-containing protein" evidence="2">
    <location>
        <begin position="20"/>
        <end position="320"/>
    </location>
</feature>
<dbReference type="InterPro" id="IPR055560">
    <property type="entry name" value="DUF7136"/>
</dbReference>
<keyword evidence="5" id="KW-1185">Reference proteome</keyword>
<keyword evidence="2" id="KW-0732">Signal</keyword>
<sequence length="320" mass="35111">MVSLSRTSLWLALCALVATDTSFPAHIEVDVLFPRNETYNNLTSFPVVLAVQNIEAAYKFEWDISWKMFNASPAARETDYESGYGSYSSLLSNNFQWYFDDVAVVPMLGYNFTTMDPGNYRLEWEYITTPCTREPPNTIVYNIRETVASGTLHFSVVNDGTGLEFDIPIDECPHFGDIWSVRDATYTYCPFLGSSEGVESEPCAARLESREQVECIRQYLFEGTVEVPNNETETCRSAFDRVDPEWLEYDDDDDDDDGGDGDDGDRGSTGPGNLPAGDDGGEGSTGSSNLPAEDDDDSAVSVRPGMLGAVVAGVAIVAAL</sequence>
<protein>
    <recommendedName>
        <fullName evidence="3">DUF7136 domain-containing protein</fullName>
    </recommendedName>
</protein>
<evidence type="ECO:0000313" key="5">
    <source>
        <dbReference type="Proteomes" id="UP001610432"/>
    </source>
</evidence>
<dbReference type="RefSeq" id="XP_070883807.1">
    <property type="nucleotide sequence ID" value="XM_071025441.1"/>
</dbReference>
<feature type="region of interest" description="Disordered" evidence="1">
    <location>
        <begin position="236"/>
        <end position="301"/>
    </location>
</feature>
<name>A0ABR4LJW0_9EURO</name>
<proteinExistence type="predicted"/>
<organism evidence="4 5">
    <name type="scientific">Aspergillus lucknowensis</name>
    <dbReference type="NCBI Taxonomy" id="176173"/>
    <lineage>
        <taxon>Eukaryota</taxon>
        <taxon>Fungi</taxon>
        <taxon>Dikarya</taxon>
        <taxon>Ascomycota</taxon>
        <taxon>Pezizomycotina</taxon>
        <taxon>Eurotiomycetes</taxon>
        <taxon>Eurotiomycetidae</taxon>
        <taxon>Eurotiales</taxon>
        <taxon>Aspergillaceae</taxon>
        <taxon>Aspergillus</taxon>
        <taxon>Aspergillus subgen. Nidulantes</taxon>
    </lineage>
</organism>
<evidence type="ECO:0000256" key="2">
    <source>
        <dbReference type="SAM" id="SignalP"/>
    </source>
</evidence>
<dbReference type="Proteomes" id="UP001610432">
    <property type="component" value="Unassembled WGS sequence"/>
</dbReference>
<feature type="domain" description="DUF7136" evidence="3">
    <location>
        <begin position="23"/>
        <end position="209"/>
    </location>
</feature>